<evidence type="ECO:0000256" key="1">
    <source>
        <dbReference type="SAM" id="MobiDB-lite"/>
    </source>
</evidence>
<name>A0A314LE79_NICAT</name>
<evidence type="ECO:0008006" key="4">
    <source>
        <dbReference type="Google" id="ProtNLM"/>
    </source>
</evidence>
<organism evidence="2 3">
    <name type="scientific">Nicotiana attenuata</name>
    <name type="common">Coyote tobacco</name>
    <dbReference type="NCBI Taxonomy" id="49451"/>
    <lineage>
        <taxon>Eukaryota</taxon>
        <taxon>Viridiplantae</taxon>
        <taxon>Streptophyta</taxon>
        <taxon>Embryophyta</taxon>
        <taxon>Tracheophyta</taxon>
        <taxon>Spermatophyta</taxon>
        <taxon>Magnoliopsida</taxon>
        <taxon>eudicotyledons</taxon>
        <taxon>Gunneridae</taxon>
        <taxon>Pentapetalae</taxon>
        <taxon>asterids</taxon>
        <taxon>lamiids</taxon>
        <taxon>Solanales</taxon>
        <taxon>Solanaceae</taxon>
        <taxon>Nicotianoideae</taxon>
        <taxon>Nicotianeae</taxon>
        <taxon>Nicotiana</taxon>
    </lineage>
</organism>
<accession>A0A314LE79</accession>
<comment type="caution">
    <text evidence="2">The sequence shown here is derived from an EMBL/GenBank/DDBJ whole genome shotgun (WGS) entry which is preliminary data.</text>
</comment>
<reference evidence="2" key="1">
    <citation type="submission" date="2016-11" db="EMBL/GenBank/DDBJ databases">
        <title>The genome of Nicotiana attenuata.</title>
        <authorList>
            <person name="Xu S."/>
            <person name="Brockmoeller T."/>
            <person name="Gaquerel E."/>
            <person name="Navarro A."/>
            <person name="Kuhl H."/>
            <person name="Gase K."/>
            <person name="Ling Z."/>
            <person name="Zhou W."/>
            <person name="Kreitzer C."/>
            <person name="Stanke M."/>
            <person name="Tang H."/>
            <person name="Lyons E."/>
            <person name="Pandey P."/>
            <person name="Pandey S.P."/>
            <person name="Timmermann B."/>
            <person name="Baldwin I.T."/>
        </authorList>
    </citation>
    <scope>NUCLEOTIDE SEQUENCE [LARGE SCALE GENOMIC DNA]</scope>
    <source>
        <strain evidence="2">UT</strain>
    </source>
</reference>
<protein>
    <recommendedName>
        <fullName evidence="4">Retrotransposon gag domain-containing protein</fullName>
    </recommendedName>
</protein>
<feature type="compositionally biased region" description="Basic and acidic residues" evidence="1">
    <location>
        <begin position="140"/>
        <end position="149"/>
    </location>
</feature>
<evidence type="ECO:0000313" key="2">
    <source>
        <dbReference type="EMBL" id="OIT40031.1"/>
    </source>
</evidence>
<evidence type="ECO:0000313" key="3">
    <source>
        <dbReference type="Proteomes" id="UP000187609"/>
    </source>
</evidence>
<feature type="region of interest" description="Disordered" evidence="1">
    <location>
        <begin position="140"/>
        <end position="166"/>
    </location>
</feature>
<dbReference type="Proteomes" id="UP000187609">
    <property type="component" value="Unassembled WGS sequence"/>
</dbReference>
<keyword evidence="3" id="KW-1185">Reference proteome</keyword>
<dbReference type="EMBL" id="MJEQ01000058">
    <property type="protein sequence ID" value="OIT40031.1"/>
    <property type="molecule type" value="Genomic_DNA"/>
</dbReference>
<sequence>MVDSSEEVVILDRFTGGNPVGWIYQAERYFNFFHIPKDYWLSLAPLYLNGGALAWFNWLYRNDQFFDWKHFTEKLVMHFQKRTFANSVECLACLSQTRFDYVHFEIYVPPKAQRPALAPLSNSLDSFDGVDCLPASDLEAKPASDDDAPKPPTEIPDAEATTPASSMSSMSNCLMKVLKGTLLQLPLIVAIFNDKLNLKLMEICILLKFFMETESFLDLYLDKFFMENEYGIPTSAMPSDKIVPEGVHGKSYGGV</sequence>
<dbReference type="AlphaFoldDB" id="A0A314LE79"/>
<gene>
    <name evidence="2" type="ORF">A4A49_51181</name>
</gene>
<dbReference type="Gramene" id="OIT40031">
    <property type="protein sequence ID" value="OIT40031"/>
    <property type="gene ID" value="A4A49_51181"/>
</dbReference>
<proteinExistence type="predicted"/>